<keyword evidence="3" id="KW-1003">Cell membrane</keyword>
<dbReference type="InterPro" id="IPR006665">
    <property type="entry name" value="OmpA-like"/>
</dbReference>
<evidence type="ECO:0000259" key="10">
    <source>
        <dbReference type="PROSITE" id="PS51123"/>
    </source>
</evidence>
<dbReference type="Pfam" id="PF13677">
    <property type="entry name" value="MotB_plug"/>
    <property type="match status" value="1"/>
</dbReference>
<evidence type="ECO:0000256" key="3">
    <source>
        <dbReference type="ARBA" id="ARBA00022475"/>
    </source>
</evidence>
<keyword evidence="12" id="KW-1185">Reference proteome</keyword>
<evidence type="ECO:0000256" key="7">
    <source>
        <dbReference type="PROSITE-ProRule" id="PRU00473"/>
    </source>
</evidence>
<feature type="compositionally biased region" description="Basic and acidic residues" evidence="8">
    <location>
        <begin position="161"/>
        <end position="175"/>
    </location>
</feature>
<dbReference type="AlphaFoldDB" id="A0A0P1IQX8"/>
<feature type="region of interest" description="Disordered" evidence="8">
    <location>
        <begin position="156"/>
        <end position="189"/>
    </location>
</feature>
<feature type="domain" description="OmpA-like" evidence="10">
    <location>
        <begin position="247"/>
        <end position="366"/>
    </location>
</feature>
<dbReference type="InterPro" id="IPR050330">
    <property type="entry name" value="Bact_OuterMem_StrucFunc"/>
</dbReference>
<comment type="subcellular location">
    <subcellularLocation>
        <location evidence="1">Cell membrane</location>
        <topology evidence="1">Single-pass membrane protein</topology>
    </subcellularLocation>
</comment>
<keyword evidence="5 9" id="KW-1133">Transmembrane helix</keyword>
<evidence type="ECO:0000256" key="4">
    <source>
        <dbReference type="ARBA" id="ARBA00022692"/>
    </source>
</evidence>
<comment type="similarity">
    <text evidence="2">Belongs to the MotB family.</text>
</comment>
<accession>A0A0P1IQX8</accession>
<evidence type="ECO:0000256" key="6">
    <source>
        <dbReference type="ARBA" id="ARBA00023136"/>
    </source>
</evidence>
<evidence type="ECO:0000313" key="12">
    <source>
        <dbReference type="Proteomes" id="UP000051184"/>
    </source>
</evidence>
<sequence length="448" mass="48276">MADGTVNIIRKIEVVEGHGHHGGAWKVAYADFMTAMMAFFLLMWILSSSDEQKLRGIAEYFTNATLPGGSGVLDGATLGPPGTMTASNGSTVARGAEFGEVDDPSPAKWEVMDTTPTADPEMKVRGTSQGHHENPASGAASEVFATDIKEEAVTNKQMAGKAEEAIDSEDPKHLAAAESMAASDSTTNVDDAEKMAAGDIENNEPEHTADLERFEELKTKVLQAMEESPDLSPLKENIIFERTPDGMLIQIVDSQGKPMFASGSADMHPATTKLMALLGESLTALPNDMVITGHTDAVPFTNLKAYDNWDLSTDRANAMRRILKDNGVTPDRITRVSGMAATQLLKPEAPKDASNRRIEVLLAYEKLEAPKPAMDQMAEKTMAKPAMDKPMEQTETAKIAPKAMEADAMEKPAEKMAPKPSVADVIIAEDKGSLLDETVFQNLRSALR</sequence>
<dbReference type="Proteomes" id="UP000051184">
    <property type="component" value="Unassembled WGS sequence"/>
</dbReference>
<dbReference type="Gene3D" id="3.30.1330.60">
    <property type="entry name" value="OmpA-like domain"/>
    <property type="match status" value="1"/>
</dbReference>
<evidence type="ECO:0000256" key="1">
    <source>
        <dbReference type="ARBA" id="ARBA00004162"/>
    </source>
</evidence>
<dbReference type="PANTHER" id="PTHR30329:SF21">
    <property type="entry name" value="LIPOPROTEIN YIAD-RELATED"/>
    <property type="match status" value="1"/>
</dbReference>
<keyword evidence="6 7" id="KW-0472">Membrane</keyword>
<dbReference type="STRING" id="1715691.TA5113_01876"/>
<dbReference type="OrthoDB" id="7170686at2"/>
<dbReference type="EMBL" id="CYUE01000018">
    <property type="protein sequence ID" value="CUK25897.1"/>
    <property type="molecule type" value="Genomic_DNA"/>
</dbReference>
<gene>
    <name evidence="11" type="primary">motB_1</name>
    <name evidence="11" type="ORF">TA5114_01701</name>
</gene>
<dbReference type="Pfam" id="PF00691">
    <property type="entry name" value="OmpA"/>
    <property type="match status" value="1"/>
</dbReference>
<dbReference type="CDD" id="cd07185">
    <property type="entry name" value="OmpA_C-like"/>
    <property type="match status" value="1"/>
</dbReference>
<dbReference type="InterPro" id="IPR036737">
    <property type="entry name" value="OmpA-like_sf"/>
</dbReference>
<dbReference type="SUPFAM" id="SSF103088">
    <property type="entry name" value="OmpA-like"/>
    <property type="match status" value="1"/>
</dbReference>
<feature type="transmembrane region" description="Helical" evidence="9">
    <location>
        <begin position="27"/>
        <end position="46"/>
    </location>
</feature>
<dbReference type="PROSITE" id="PS51123">
    <property type="entry name" value="OMPA_2"/>
    <property type="match status" value="1"/>
</dbReference>
<protein>
    <submittedName>
        <fullName evidence="11">Chemotaxis protein MotB</fullName>
    </submittedName>
</protein>
<dbReference type="RefSeq" id="WP_058314853.1">
    <property type="nucleotide sequence ID" value="NZ_CYUE01000018.1"/>
</dbReference>
<dbReference type="InterPro" id="IPR025713">
    <property type="entry name" value="MotB-like_N_dom"/>
</dbReference>
<name>A0A0P1IQX8_9RHOB</name>
<evidence type="ECO:0000313" key="11">
    <source>
        <dbReference type="EMBL" id="CUK25897.1"/>
    </source>
</evidence>
<dbReference type="PANTHER" id="PTHR30329">
    <property type="entry name" value="STATOR ELEMENT OF FLAGELLAR MOTOR COMPLEX"/>
    <property type="match status" value="1"/>
</dbReference>
<evidence type="ECO:0000256" key="5">
    <source>
        <dbReference type="ARBA" id="ARBA00022989"/>
    </source>
</evidence>
<dbReference type="GO" id="GO:0005886">
    <property type="term" value="C:plasma membrane"/>
    <property type="evidence" value="ECO:0007669"/>
    <property type="project" value="UniProtKB-SubCell"/>
</dbReference>
<feature type="compositionally biased region" description="Basic and acidic residues" evidence="8">
    <location>
        <begin position="120"/>
        <end position="134"/>
    </location>
</feature>
<keyword evidence="4 9" id="KW-0812">Transmembrane</keyword>
<proteinExistence type="inferred from homology"/>
<organism evidence="11 12">
    <name type="scientific">Cognatishimia activa</name>
    <dbReference type="NCBI Taxonomy" id="1715691"/>
    <lineage>
        <taxon>Bacteria</taxon>
        <taxon>Pseudomonadati</taxon>
        <taxon>Pseudomonadota</taxon>
        <taxon>Alphaproteobacteria</taxon>
        <taxon>Rhodobacterales</taxon>
        <taxon>Paracoccaceae</taxon>
        <taxon>Cognatishimia</taxon>
    </lineage>
</organism>
<evidence type="ECO:0000256" key="2">
    <source>
        <dbReference type="ARBA" id="ARBA00008914"/>
    </source>
</evidence>
<reference evidence="12" key="1">
    <citation type="submission" date="2015-09" db="EMBL/GenBank/DDBJ databases">
        <authorList>
            <person name="Rodrigo-Torres Lidia"/>
            <person name="Arahal R.David."/>
        </authorList>
    </citation>
    <scope>NUCLEOTIDE SEQUENCE [LARGE SCALE GENOMIC DNA]</scope>
    <source>
        <strain evidence="12">CECT 5114</strain>
    </source>
</reference>
<feature type="region of interest" description="Disordered" evidence="8">
    <location>
        <begin position="115"/>
        <end position="140"/>
    </location>
</feature>
<evidence type="ECO:0000256" key="9">
    <source>
        <dbReference type="SAM" id="Phobius"/>
    </source>
</evidence>
<evidence type="ECO:0000256" key="8">
    <source>
        <dbReference type="SAM" id="MobiDB-lite"/>
    </source>
</evidence>